<evidence type="ECO:0000259" key="13">
    <source>
        <dbReference type="SMART" id="SM00840"/>
    </source>
</evidence>
<keyword evidence="9 12" id="KW-0067">ATP-binding</keyword>
<dbReference type="InterPro" id="IPR015273">
    <property type="entry name" value="Cys-tRNA-synt_Ia_DALR"/>
</dbReference>
<evidence type="ECO:0000256" key="2">
    <source>
        <dbReference type="ARBA" id="ARBA00005594"/>
    </source>
</evidence>
<feature type="binding site" evidence="12">
    <location>
        <position position="238"/>
    </location>
    <ligand>
        <name>Zn(2+)</name>
        <dbReference type="ChEBI" id="CHEBI:29105"/>
    </ligand>
</feature>
<feature type="short sequence motif" description="'HIGH' region" evidence="12">
    <location>
        <begin position="30"/>
        <end position="40"/>
    </location>
</feature>
<comment type="catalytic activity">
    <reaction evidence="12">
        <text>tRNA(Cys) + L-cysteine + ATP = L-cysteinyl-tRNA(Cys) + AMP + diphosphate</text>
        <dbReference type="Rhea" id="RHEA:17773"/>
        <dbReference type="Rhea" id="RHEA-COMP:9661"/>
        <dbReference type="Rhea" id="RHEA-COMP:9679"/>
        <dbReference type="ChEBI" id="CHEBI:30616"/>
        <dbReference type="ChEBI" id="CHEBI:33019"/>
        <dbReference type="ChEBI" id="CHEBI:35235"/>
        <dbReference type="ChEBI" id="CHEBI:78442"/>
        <dbReference type="ChEBI" id="CHEBI:78517"/>
        <dbReference type="ChEBI" id="CHEBI:456215"/>
        <dbReference type="EC" id="6.1.1.16"/>
    </reaction>
</comment>
<dbReference type="CDD" id="cd07963">
    <property type="entry name" value="Anticodon_Ia_Cys"/>
    <property type="match status" value="1"/>
</dbReference>
<comment type="subcellular location">
    <subcellularLocation>
        <location evidence="1 12">Cytoplasm</location>
    </subcellularLocation>
</comment>
<evidence type="ECO:0000256" key="10">
    <source>
        <dbReference type="ARBA" id="ARBA00022917"/>
    </source>
</evidence>
<evidence type="ECO:0000256" key="11">
    <source>
        <dbReference type="ARBA" id="ARBA00023146"/>
    </source>
</evidence>
<dbReference type="Pfam" id="PF01406">
    <property type="entry name" value="tRNA-synt_1e"/>
    <property type="match status" value="1"/>
</dbReference>
<feature type="domain" description="Cysteinyl-tRNA synthetase class Ia DALR" evidence="13">
    <location>
        <begin position="356"/>
        <end position="411"/>
    </location>
</feature>
<comment type="similarity">
    <text evidence="2 12">Belongs to the class-I aminoacyl-tRNA synthetase family.</text>
</comment>
<gene>
    <name evidence="12" type="primary">cysS</name>
    <name evidence="14" type="ORF">BV913_07515</name>
</gene>
<dbReference type="CDD" id="cd00672">
    <property type="entry name" value="CysRS_core"/>
    <property type="match status" value="1"/>
</dbReference>
<comment type="cofactor">
    <cofactor evidence="12">
        <name>Zn(2+)</name>
        <dbReference type="ChEBI" id="CHEBI:29105"/>
    </cofactor>
    <text evidence="12">Binds 1 zinc ion per subunit.</text>
</comment>
<feature type="binding site" evidence="12">
    <location>
        <position position="28"/>
    </location>
    <ligand>
        <name>Zn(2+)</name>
        <dbReference type="ChEBI" id="CHEBI:29105"/>
    </ligand>
</feature>
<dbReference type="Pfam" id="PF23493">
    <property type="entry name" value="CysS_C"/>
    <property type="match status" value="1"/>
</dbReference>
<keyword evidence="15" id="KW-1185">Reference proteome</keyword>
<evidence type="ECO:0000256" key="1">
    <source>
        <dbReference type="ARBA" id="ARBA00004496"/>
    </source>
</evidence>
<dbReference type="EC" id="6.1.1.16" evidence="12"/>
<dbReference type="InterPro" id="IPR024909">
    <property type="entry name" value="Cys-tRNA/MSH_ligase"/>
</dbReference>
<dbReference type="InterPro" id="IPR032678">
    <property type="entry name" value="tRNA-synt_1_cat_dom"/>
</dbReference>
<dbReference type="InterPro" id="IPR014729">
    <property type="entry name" value="Rossmann-like_a/b/a_fold"/>
</dbReference>
<name>A0ABX3WLV8_9NEIS</name>
<dbReference type="GO" id="GO:0016874">
    <property type="term" value="F:ligase activity"/>
    <property type="evidence" value="ECO:0007669"/>
    <property type="project" value="UniProtKB-KW"/>
</dbReference>
<dbReference type="PANTHER" id="PTHR10890">
    <property type="entry name" value="CYSTEINYL-TRNA SYNTHETASE"/>
    <property type="match status" value="1"/>
</dbReference>
<organism evidence="14 15">
    <name type="scientific">Neisseria dumasiana</name>
    <dbReference type="NCBI Taxonomy" id="1931275"/>
    <lineage>
        <taxon>Bacteria</taxon>
        <taxon>Pseudomonadati</taxon>
        <taxon>Pseudomonadota</taxon>
        <taxon>Betaproteobacteria</taxon>
        <taxon>Neisseriales</taxon>
        <taxon>Neisseriaceae</taxon>
        <taxon>Neisseria</taxon>
    </lineage>
</organism>
<feature type="binding site" evidence="12">
    <location>
        <position position="234"/>
    </location>
    <ligand>
        <name>Zn(2+)</name>
        <dbReference type="ChEBI" id="CHEBI:29105"/>
    </ligand>
</feature>
<dbReference type="PANTHER" id="PTHR10890:SF3">
    <property type="entry name" value="CYSTEINE--TRNA LIGASE, CYTOPLASMIC"/>
    <property type="match status" value="1"/>
</dbReference>
<dbReference type="Gene3D" id="3.40.50.620">
    <property type="entry name" value="HUPs"/>
    <property type="match status" value="1"/>
</dbReference>
<dbReference type="Gene3D" id="1.20.120.1910">
    <property type="entry name" value="Cysteine-tRNA ligase, C-terminal anti-codon recognition domain"/>
    <property type="match status" value="1"/>
</dbReference>
<protein>
    <recommendedName>
        <fullName evidence="12">Cysteine--tRNA ligase</fullName>
        <ecNumber evidence="12">6.1.1.16</ecNumber>
    </recommendedName>
    <alternativeName>
        <fullName evidence="12">Cysteinyl-tRNA synthetase</fullName>
        <shortName evidence="12">CysRS</shortName>
    </alternativeName>
</protein>
<dbReference type="Proteomes" id="UP000193346">
    <property type="component" value="Unassembled WGS sequence"/>
</dbReference>
<dbReference type="SUPFAM" id="SSF52374">
    <property type="entry name" value="Nucleotidylyl transferase"/>
    <property type="match status" value="1"/>
</dbReference>
<evidence type="ECO:0000313" key="14">
    <source>
        <dbReference type="EMBL" id="OSI34381.1"/>
    </source>
</evidence>
<proteinExistence type="inferred from homology"/>
<dbReference type="NCBIfam" id="TIGR00435">
    <property type="entry name" value="cysS"/>
    <property type="match status" value="1"/>
</dbReference>
<accession>A0ABX3WLV8</accession>
<evidence type="ECO:0000256" key="8">
    <source>
        <dbReference type="ARBA" id="ARBA00022833"/>
    </source>
</evidence>
<feature type="binding site" evidence="12">
    <location>
        <position position="209"/>
    </location>
    <ligand>
        <name>Zn(2+)</name>
        <dbReference type="ChEBI" id="CHEBI:29105"/>
    </ligand>
</feature>
<keyword evidence="6 12" id="KW-0479">Metal-binding</keyword>
<reference evidence="14 15" key="1">
    <citation type="submission" date="2017-01" db="EMBL/GenBank/DDBJ databases">
        <authorList>
            <person name="Wolfgang W.J."/>
            <person name="Cole J."/>
            <person name="Wroblewski D."/>
            <person name="Mcginnis J."/>
            <person name="Musser K.A."/>
        </authorList>
    </citation>
    <scope>NUCLEOTIDE SEQUENCE [LARGE SCALE GENOMIC DNA]</scope>
    <source>
        <strain evidence="14 15">93087</strain>
    </source>
</reference>
<keyword evidence="10 12" id="KW-0648">Protein biosynthesis</keyword>
<dbReference type="InterPro" id="IPR015803">
    <property type="entry name" value="Cys-tRNA-ligase"/>
</dbReference>
<dbReference type="SUPFAM" id="SSF47323">
    <property type="entry name" value="Anticodon-binding domain of a subclass of class I aminoacyl-tRNA synthetases"/>
    <property type="match status" value="1"/>
</dbReference>
<comment type="caution">
    <text evidence="14">The sequence shown here is derived from an EMBL/GenBank/DDBJ whole genome shotgun (WGS) entry which is preliminary data.</text>
</comment>
<dbReference type="Pfam" id="PF09190">
    <property type="entry name" value="DALR_2"/>
    <property type="match status" value="1"/>
</dbReference>
<dbReference type="EMBL" id="MTAC01000016">
    <property type="protein sequence ID" value="OSI34381.1"/>
    <property type="molecule type" value="Genomic_DNA"/>
</dbReference>
<sequence>MLTVYNTLTRQKEEFIPIDPKNVRMYVCGMTVYDYCHLGHARVMVVFDMIARWLRAQGYPLTYVRNITDIDDKIIARAAENGETIGELTERFIRAMNEDAAALGVIRPDVEPKATEHVQQMLGMIQRLIDNGKAYAADNGDVYYAVREFAAYGQLSGKSLDDLRAGERVEVDGFKRDPLDFVLWKAAKPGEPAWESPWGQGRPGWHIECSAMSEELFGDTFDIHGGGADLQFPHHENEIAQSCGAHGGSCGHNHSGGKAIESHVKYWLHNGFIRVDNEKMSKSLGNFFTIREVLEKYDAEVVRFFILRAHYRSPLNYSDAHLNDAKGALTRLYTALKNTPPAEFAVSENANDYTHRFFAAMNDDFGTVEAIAVLFELANEVNKTNSSELAGCLKALGGIIGLLQRDPQEFLQGGSVSDGLSNEEIENLIEQRKQARAEKNWAESDRIRDLLNAENIILEDGAGGTTWRRG</sequence>
<dbReference type="RefSeq" id="WP_085418511.1">
    <property type="nucleotide sequence ID" value="NZ_CP091509.1"/>
</dbReference>
<keyword evidence="4 12" id="KW-0963">Cytoplasm</keyword>
<feature type="binding site" evidence="12">
    <location>
        <position position="282"/>
    </location>
    <ligand>
        <name>ATP</name>
        <dbReference type="ChEBI" id="CHEBI:30616"/>
    </ligand>
</feature>
<dbReference type="SMART" id="SM00840">
    <property type="entry name" value="DALR_2"/>
    <property type="match status" value="1"/>
</dbReference>
<evidence type="ECO:0000313" key="15">
    <source>
        <dbReference type="Proteomes" id="UP000193346"/>
    </source>
</evidence>
<evidence type="ECO:0000256" key="7">
    <source>
        <dbReference type="ARBA" id="ARBA00022741"/>
    </source>
</evidence>
<keyword evidence="5 12" id="KW-0436">Ligase</keyword>
<dbReference type="PRINTS" id="PR00983">
    <property type="entry name" value="TRNASYNTHCYS"/>
</dbReference>
<keyword evidence="11 12" id="KW-0030">Aminoacyl-tRNA synthetase</keyword>
<dbReference type="InterPro" id="IPR056411">
    <property type="entry name" value="CysS_C"/>
</dbReference>
<evidence type="ECO:0000256" key="4">
    <source>
        <dbReference type="ARBA" id="ARBA00022490"/>
    </source>
</evidence>
<evidence type="ECO:0000256" key="6">
    <source>
        <dbReference type="ARBA" id="ARBA00022723"/>
    </source>
</evidence>
<evidence type="ECO:0000256" key="5">
    <source>
        <dbReference type="ARBA" id="ARBA00022598"/>
    </source>
</evidence>
<dbReference type="InterPro" id="IPR009080">
    <property type="entry name" value="tRNAsynth_Ia_anticodon-bd"/>
</dbReference>
<evidence type="ECO:0000256" key="9">
    <source>
        <dbReference type="ARBA" id="ARBA00022840"/>
    </source>
</evidence>
<feature type="short sequence motif" description="'KMSKS' region" evidence="12">
    <location>
        <begin position="279"/>
        <end position="283"/>
    </location>
</feature>
<dbReference type="HAMAP" id="MF_00041">
    <property type="entry name" value="Cys_tRNA_synth"/>
    <property type="match status" value="1"/>
</dbReference>
<evidence type="ECO:0000256" key="3">
    <source>
        <dbReference type="ARBA" id="ARBA00011245"/>
    </source>
</evidence>
<keyword evidence="7 12" id="KW-0547">Nucleotide-binding</keyword>
<comment type="subunit">
    <text evidence="3 12">Monomer.</text>
</comment>
<keyword evidence="8 12" id="KW-0862">Zinc</keyword>
<evidence type="ECO:0000256" key="12">
    <source>
        <dbReference type="HAMAP-Rule" id="MF_00041"/>
    </source>
</evidence>